<evidence type="ECO:0000313" key="9">
    <source>
        <dbReference type="EMBL" id="PWA84180.1"/>
    </source>
</evidence>
<keyword evidence="5" id="KW-0805">Transcription regulation</keyword>
<evidence type="ECO:0000256" key="7">
    <source>
        <dbReference type="PROSITE-ProRule" id="PRU00042"/>
    </source>
</evidence>
<dbReference type="SMART" id="SM00355">
    <property type="entry name" value="ZnF_C2H2"/>
    <property type="match status" value="3"/>
</dbReference>
<dbReference type="GO" id="GO:0003700">
    <property type="term" value="F:DNA-binding transcription factor activity"/>
    <property type="evidence" value="ECO:0007669"/>
    <property type="project" value="TreeGrafter"/>
</dbReference>
<dbReference type="PANTHER" id="PTHR10593:SF10">
    <property type="entry name" value="OS08G0467100 PROTEIN"/>
    <property type="match status" value="1"/>
</dbReference>
<evidence type="ECO:0000256" key="6">
    <source>
        <dbReference type="ARBA" id="ARBA00023163"/>
    </source>
</evidence>
<dbReference type="InterPro" id="IPR055186">
    <property type="entry name" value="C2H2-2nd_BIRD-IDD"/>
</dbReference>
<protein>
    <submittedName>
        <fullName evidence="9">Zinc finger, C2H2</fullName>
    </submittedName>
</protein>
<evidence type="ECO:0000256" key="4">
    <source>
        <dbReference type="ARBA" id="ARBA00022833"/>
    </source>
</evidence>
<dbReference type="InterPro" id="IPR036236">
    <property type="entry name" value="Znf_C2H2_sf"/>
</dbReference>
<keyword evidence="1" id="KW-0479">Metal-binding</keyword>
<name>A0A2U1PEK9_ARTAN</name>
<dbReference type="Gene3D" id="3.30.160.60">
    <property type="entry name" value="Classic Zinc Finger"/>
    <property type="match status" value="2"/>
</dbReference>
<keyword evidence="2" id="KW-0677">Repeat</keyword>
<reference evidence="9 10" key="1">
    <citation type="journal article" date="2018" name="Mol. Plant">
        <title>The genome of Artemisia annua provides insight into the evolution of Asteraceae family and artemisinin biosynthesis.</title>
        <authorList>
            <person name="Shen Q."/>
            <person name="Zhang L."/>
            <person name="Liao Z."/>
            <person name="Wang S."/>
            <person name="Yan T."/>
            <person name="Shi P."/>
            <person name="Liu M."/>
            <person name="Fu X."/>
            <person name="Pan Q."/>
            <person name="Wang Y."/>
            <person name="Lv Z."/>
            <person name="Lu X."/>
            <person name="Zhang F."/>
            <person name="Jiang W."/>
            <person name="Ma Y."/>
            <person name="Chen M."/>
            <person name="Hao X."/>
            <person name="Li L."/>
            <person name="Tang Y."/>
            <person name="Lv G."/>
            <person name="Zhou Y."/>
            <person name="Sun X."/>
            <person name="Brodelius P.E."/>
            <person name="Rose J.K.C."/>
            <person name="Tang K."/>
        </authorList>
    </citation>
    <scope>NUCLEOTIDE SEQUENCE [LARGE SCALE GENOMIC DNA]</scope>
    <source>
        <strain evidence="10">cv. Huhao1</strain>
        <tissue evidence="9">Leaf</tissue>
    </source>
</reference>
<dbReference type="InterPro" id="IPR013087">
    <property type="entry name" value="Znf_C2H2_type"/>
</dbReference>
<dbReference type="InterPro" id="IPR055187">
    <property type="entry name" value="C2CH-3rd_BIRD-IDD"/>
</dbReference>
<dbReference type="GO" id="GO:0005634">
    <property type="term" value="C:nucleus"/>
    <property type="evidence" value="ECO:0007669"/>
    <property type="project" value="TreeGrafter"/>
</dbReference>
<feature type="domain" description="C2H2-type" evidence="8">
    <location>
        <begin position="38"/>
        <end position="60"/>
    </location>
</feature>
<keyword evidence="10" id="KW-1185">Reference proteome</keyword>
<dbReference type="GO" id="GO:0008270">
    <property type="term" value="F:zinc ion binding"/>
    <property type="evidence" value="ECO:0007669"/>
    <property type="project" value="UniProtKB-KW"/>
</dbReference>
<dbReference type="OrthoDB" id="1717492at2759"/>
<dbReference type="PROSITE" id="PS00028">
    <property type="entry name" value="ZINC_FINGER_C2H2_1"/>
    <property type="match status" value="1"/>
</dbReference>
<evidence type="ECO:0000256" key="3">
    <source>
        <dbReference type="ARBA" id="ARBA00022771"/>
    </source>
</evidence>
<keyword evidence="4" id="KW-0862">Zinc</keyword>
<evidence type="ECO:0000256" key="1">
    <source>
        <dbReference type="ARBA" id="ARBA00022723"/>
    </source>
</evidence>
<dbReference type="Pfam" id="PF00096">
    <property type="entry name" value="zf-C2H2"/>
    <property type="match status" value="1"/>
</dbReference>
<dbReference type="EMBL" id="PKPP01001256">
    <property type="protein sequence ID" value="PWA84180.1"/>
    <property type="molecule type" value="Genomic_DNA"/>
</dbReference>
<dbReference type="Pfam" id="PF22995">
    <property type="entry name" value="C2CH-3rd_BIRD-IDD"/>
    <property type="match status" value="1"/>
</dbReference>
<dbReference type="InterPro" id="IPR031140">
    <property type="entry name" value="IDD1-16"/>
</dbReference>
<evidence type="ECO:0000313" key="10">
    <source>
        <dbReference type="Proteomes" id="UP000245207"/>
    </source>
</evidence>
<dbReference type="Proteomes" id="UP000245207">
    <property type="component" value="Unassembled WGS sequence"/>
</dbReference>
<keyword evidence="3 7" id="KW-0863">Zinc-finger</keyword>
<keyword evidence="6" id="KW-0804">Transcription</keyword>
<dbReference type="STRING" id="35608.A0A2U1PEK9"/>
<dbReference type="PROSITE" id="PS50157">
    <property type="entry name" value="ZINC_FINGER_C2H2_2"/>
    <property type="match status" value="1"/>
</dbReference>
<gene>
    <name evidence="9" type="ORF">CTI12_AA161660</name>
</gene>
<dbReference type="AlphaFoldDB" id="A0A2U1PEK9"/>
<accession>A0A2U1PEK9</accession>
<dbReference type="SUPFAM" id="SSF57667">
    <property type="entry name" value="beta-beta-alpha zinc fingers"/>
    <property type="match status" value="1"/>
</dbReference>
<dbReference type="Pfam" id="PF22996">
    <property type="entry name" value="C2H2-2nd_BIRD-IDD"/>
    <property type="match status" value="1"/>
</dbReference>
<organism evidence="9 10">
    <name type="scientific">Artemisia annua</name>
    <name type="common">Sweet wormwood</name>
    <dbReference type="NCBI Taxonomy" id="35608"/>
    <lineage>
        <taxon>Eukaryota</taxon>
        <taxon>Viridiplantae</taxon>
        <taxon>Streptophyta</taxon>
        <taxon>Embryophyta</taxon>
        <taxon>Tracheophyta</taxon>
        <taxon>Spermatophyta</taxon>
        <taxon>Magnoliopsida</taxon>
        <taxon>eudicotyledons</taxon>
        <taxon>Gunneridae</taxon>
        <taxon>Pentapetalae</taxon>
        <taxon>asterids</taxon>
        <taxon>campanulids</taxon>
        <taxon>Asterales</taxon>
        <taxon>Asteraceae</taxon>
        <taxon>Asteroideae</taxon>
        <taxon>Anthemideae</taxon>
        <taxon>Artemisiinae</taxon>
        <taxon>Artemisia</taxon>
    </lineage>
</organism>
<proteinExistence type="predicted"/>
<evidence type="ECO:0000259" key="8">
    <source>
        <dbReference type="PROSITE" id="PS50157"/>
    </source>
</evidence>
<dbReference type="PANTHER" id="PTHR10593">
    <property type="entry name" value="SERINE/THREONINE-PROTEIN KINASE RIO"/>
    <property type="match status" value="1"/>
</dbReference>
<comment type="caution">
    <text evidence="9">The sequence shown here is derived from an EMBL/GenBank/DDBJ whole genome shotgun (WGS) entry which is preliminary data.</text>
</comment>
<evidence type="ECO:0000256" key="5">
    <source>
        <dbReference type="ARBA" id="ARBA00023015"/>
    </source>
</evidence>
<evidence type="ECO:0000256" key="2">
    <source>
        <dbReference type="ARBA" id="ARBA00022737"/>
    </source>
</evidence>
<sequence>MTLGSRSRKGLNLVLSTYPLTSHVVAVSPDLLLDVKKYVCETCHKGFVREQNLQLHGRAHNLPFTLRRNLSNETKKVYLCPESTCIYHNPSHAIGDLGGLKKHYLRKHVTEKNHKCDTCSKAYAVEVDLKAHLKTCGYKKHKCSCGMNFKKKYELNIHMDHYCSARRLNGATNHSSRNDMGNNSANVTRNNNNESFMICSTFSYPPTFNMEHNSNRITVNQNNKTLTPQISYVQTTFSPYPTISPYEYQLYDIVENQGSLMTNHSMGSKSGQTLHASYFPSIQQNQQDSQDKFGEGSYLQMLMGNNVSVDNFEVDNNFNGGSYYTQEGSDSYIIQSVHNTSLNGMMDNGYSRGAGSFNQAYGQGYCG</sequence>